<evidence type="ECO:0000313" key="2">
    <source>
        <dbReference type="EMBL" id="QNL99350.1"/>
    </source>
</evidence>
<proteinExistence type="predicted"/>
<dbReference type="RefSeq" id="WP_021986199.1">
    <property type="nucleotide sequence ID" value="NZ_CP060632.1"/>
</dbReference>
<sequence length="117" mass="13134">MGKFFKGVVKFSVAAAAVGGLCYAFKDKIRESKVYQDNNVDEKINKVKTTIKDKMPKIFDNEDDIEEDDLFADDLDLEMEDANRDYVTINPDDSEKSEEAAAEEPVEEAKAEDADAE</sequence>
<reference evidence="2 3" key="1">
    <citation type="submission" date="2020-08" db="EMBL/GenBank/DDBJ databases">
        <authorList>
            <person name="Liu C."/>
            <person name="Sun Q."/>
        </authorList>
    </citation>
    <scope>NUCLEOTIDE SEQUENCE [LARGE SCALE GENOMIC DNA]</scope>
    <source>
        <strain evidence="2 3">NSJ-4</strain>
    </source>
</reference>
<accession>A0A7G9FLB9</accession>
<dbReference type="EMBL" id="CP060632">
    <property type="protein sequence ID" value="QNL99350.1"/>
    <property type="molecule type" value="Genomic_DNA"/>
</dbReference>
<evidence type="ECO:0000313" key="3">
    <source>
        <dbReference type="Proteomes" id="UP000515819"/>
    </source>
</evidence>
<dbReference type="KEGG" id="wcp:H9Q76_11610"/>
<dbReference type="Proteomes" id="UP000515819">
    <property type="component" value="Chromosome"/>
</dbReference>
<gene>
    <name evidence="2" type="ORF">H9Q76_11610</name>
</gene>
<name>A0A7G9FLB9_9FIRM</name>
<feature type="compositionally biased region" description="Basic and acidic residues" evidence="1">
    <location>
        <begin position="107"/>
        <end position="117"/>
    </location>
</feature>
<protein>
    <submittedName>
        <fullName evidence="2">Uncharacterized protein</fullName>
    </submittedName>
</protein>
<keyword evidence="3" id="KW-1185">Reference proteome</keyword>
<evidence type="ECO:0000256" key="1">
    <source>
        <dbReference type="SAM" id="MobiDB-lite"/>
    </source>
</evidence>
<feature type="region of interest" description="Disordered" evidence="1">
    <location>
        <begin position="87"/>
        <end position="117"/>
    </location>
</feature>
<organism evidence="2 3">
    <name type="scientific">Wujia chipingensis</name>
    <dbReference type="NCBI Taxonomy" id="2763670"/>
    <lineage>
        <taxon>Bacteria</taxon>
        <taxon>Bacillati</taxon>
        <taxon>Bacillota</taxon>
        <taxon>Clostridia</taxon>
        <taxon>Lachnospirales</taxon>
        <taxon>Lachnospiraceae</taxon>
        <taxon>Wujia</taxon>
    </lineage>
</organism>
<dbReference type="AlphaFoldDB" id="A0A7G9FLB9"/>